<dbReference type="GO" id="GO:0000978">
    <property type="term" value="F:RNA polymerase II cis-regulatory region sequence-specific DNA binding"/>
    <property type="evidence" value="ECO:0007669"/>
    <property type="project" value="TreeGrafter"/>
</dbReference>
<evidence type="ECO:0000313" key="10">
    <source>
        <dbReference type="Proteomes" id="UP000283543"/>
    </source>
</evidence>
<evidence type="ECO:0000259" key="8">
    <source>
        <dbReference type="Pfam" id="PF00125"/>
    </source>
</evidence>
<gene>
    <name evidence="9" type="ORF">DYB34_002469</name>
</gene>
<dbReference type="SUPFAM" id="SSF47113">
    <property type="entry name" value="Histone-fold"/>
    <property type="match status" value="1"/>
</dbReference>
<dbReference type="PANTHER" id="PTHR10252:SF8">
    <property type="entry name" value="NUCLEAR TRANSCRIPTION FACTOR Y SUBUNIT GAMMA"/>
    <property type="match status" value="1"/>
</dbReference>
<dbReference type="GO" id="GO:0046982">
    <property type="term" value="F:protein heterodimerization activity"/>
    <property type="evidence" value="ECO:0007669"/>
    <property type="project" value="InterPro"/>
</dbReference>
<comment type="caution">
    <text evidence="9">The sequence shown here is derived from an EMBL/GenBank/DDBJ whole genome shotgun (WGS) entry which is preliminary data.</text>
</comment>
<reference evidence="9 10" key="1">
    <citation type="submission" date="2018-08" db="EMBL/GenBank/DDBJ databases">
        <title>Aphanomyces genome sequencing and annotation.</title>
        <authorList>
            <person name="Minardi D."/>
            <person name="Oidtmann B."/>
            <person name="Van Der Giezen M."/>
            <person name="Studholme D.J."/>
        </authorList>
    </citation>
    <scope>NUCLEOTIDE SEQUENCE [LARGE SCALE GENOMIC DNA]</scope>
    <source>
        <strain evidence="9 10">Si</strain>
    </source>
</reference>
<keyword evidence="2" id="KW-0805">Transcription regulation</keyword>
<comment type="subcellular location">
    <subcellularLocation>
        <location evidence="1">Nucleus</location>
    </subcellularLocation>
</comment>
<dbReference type="InterPro" id="IPR009072">
    <property type="entry name" value="Histone-fold"/>
</dbReference>
<keyword evidence="6" id="KW-0539">Nucleus</keyword>
<evidence type="ECO:0000313" key="9">
    <source>
        <dbReference type="EMBL" id="RHY78044.1"/>
    </source>
</evidence>
<dbReference type="EMBL" id="QUTB01000281">
    <property type="protein sequence ID" value="RHY78044.1"/>
    <property type="molecule type" value="Genomic_DNA"/>
</dbReference>
<sequence>MISAEAPVLFAKACEMFILELSLRAWIHTEENKRRTLQRNDIAMAITKTDTFDFLIDIVPREDIKLPGKKVRLVLTMMIVYSLDITIGRVDGPANGYDEDLTATAIPTPDVSVMAFPKYTTALTTITTRFNVLMIEYVSSATWPTGRCRSAATQHYSKGESVGKHDPYIDAVNNHPVPQQLQYVSSLDAMASTLSGSNRSSLQGCCSPSKIVPMTKWHTVRSSADMPCSLISVLLMNVALVENVYQHNM</sequence>
<feature type="domain" description="Core Histone H2A/H2B/H3" evidence="8">
    <location>
        <begin position="1"/>
        <end position="46"/>
    </location>
</feature>
<dbReference type="VEuPathDB" id="FungiDB:H257_17339"/>
<dbReference type="PANTHER" id="PTHR10252">
    <property type="entry name" value="HISTONE-LIKE TRANSCRIPTION FACTOR CCAAT-RELATED"/>
    <property type="match status" value="1"/>
</dbReference>
<keyword evidence="4" id="KW-0010">Activator</keyword>
<protein>
    <recommendedName>
        <fullName evidence="8">Core Histone H2A/H2B/H3 domain-containing protein</fullName>
    </recommendedName>
</protein>
<dbReference type="Proteomes" id="UP000283543">
    <property type="component" value="Unassembled WGS sequence"/>
</dbReference>
<organism evidence="9 10">
    <name type="scientific">Aphanomyces astaci</name>
    <name type="common">Crayfish plague agent</name>
    <dbReference type="NCBI Taxonomy" id="112090"/>
    <lineage>
        <taxon>Eukaryota</taxon>
        <taxon>Sar</taxon>
        <taxon>Stramenopiles</taxon>
        <taxon>Oomycota</taxon>
        <taxon>Saprolegniomycetes</taxon>
        <taxon>Saprolegniales</taxon>
        <taxon>Verrucalvaceae</taxon>
        <taxon>Aphanomyces</taxon>
    </lineage>
</organism>
<evidence type="ECO:0000256" key="2">
    <source>
        <dbReference type="ARBA" id="ARBA00023015"/>
    </source>
</evidence>
<dbReference type="InterPro" id="IPR050568">
    <property type="entry name" value="Transcr_DNA_Rep_Reg"/>
</dbReference>
<evidence type="ECO:0000256" key="1">
    <source>
        <dbReference type="ARBA" id="ARBA00004123"/>
    </source>
</evidence>
<keyword evidence="3" id="KW-0238">DNA-binding</keyword>
<accession>A0A3R7AIG5</accession>
<dbReference type="Pfam" id="PF00125">
    <property type="entry name" value="Histone"/>
    <property type="match status" value="1"/>
</dbReference>
<evidence type="ECO:0000256" key="7">
    <source>
        <dbReference type="ARBA" id="ARBA00038129"/>
    </source>
</evidence>
<name>A0A3R7AIG5_APHAT</name>
<dbReference type="AlphaFoldDB" id="A0A3R7AIG5"/>
<dbReference type="GO" id="GO:0000981">
    <property type="term" value="F:DNA-binding transcription factor activity, RNA polymerase II-specific"/>
    <property type="evidence" value="ECO:0007669"/>
    <property type="project" value="TreeGrafter"/>
</dbReference>
<dbReference type="CDD" id="cd22908">
    <property type="entry name" value="HFD_NFYC-like"/>
    <property type="match status" value="1"/>
</dbReference>
<dbReference type="Gene3D" id="1.10.20.10">
    <property type="entry name" value="Histone, subunit A"/>
    <property type="match status" value="1"/>
</dbReference>
<evidence type="ECO:0000256" key="5">
    <source>
        <dbReference type="ARBA" id="ARBA00023163"/>
    </source>
</evidence>
<keyword evidence="5" id="KW-0804">Transcription</keyword>
<evidence type="ECO:0000256" key="4">
    <source>
        <dbReference type="ARBA" id="ARBA00023159"/>
    </source>
</evidence>
<dbReference type="InterPro" id="IPR007125">
    <property type="entry name" value="H2A/H2B/H3"/>
</dbReference>
<dbReference type="GO" id="GO:0005634">
    <property type="term" value="C:nucleus"/>
    <property type="evidence" value="ECO:0007669"/>
    <property type="project" value="UniProtKB-SubCell"/>
</dbReference>
<evidence type="ECO:0000256" key="3">
    <source>
        <dbReference type="ARBA" id="ARBA00023125"/>
    </source>
</evidence>
<evidence type="ECO:0000256" key="6">
    <source>
        <dbReference type="ARBA" id="ARBA00023242"/>
    </source>
</evidence>
<proteinExistence type="inferred from homology"/>
<comment type="similarity">
    <text evidence="7">Belongs to the NFYC/HAP5 subunit family.</text>
</comment>